<dbReference type="AlphaFoldDB" id="A0A225B4E6"/>
<gene>
    <name evidence="3" type="ORF">UA08_02449</name>
</gene>
<dbReference type="PANTHER" id="PTHR37542:SF1">
    <property type="entry name" value="PRION-INHIBITION AND PROPAGATION HELO DOMAIN-CONTAINING PROTEIN"/>
    <property type="match status" value="1"/>
</dbReference>
<organism evidence="3 4">
    <name type="scientific">Talaromyces atroroseus</name>
    <dbReference type="NCBI Taxonomy" id="1441469"/>
    <lineage>
        <taxon>Eukaryota</taxon>
        <taxon>Fungi</taxon>
        <taxon>Dikarya</taxon>
        <taxon>Ascomycota</taxon>
        <taxon>Pezizomycotina</taxon>
        <taxon>Eurotiomycetes</taxon>
        <taxon>Eurotiomycetidae</taxon>
        <taxon>Eurotiales</taxon>
        <taxon>Trichocomaceae</taxon>
        <taxon>Talaromyces</taxon>
        <taxon>Talaromyces sect. Trachyspermi</taxon>
    </lineage>
</organism>
<evidence type="ECO:0000259" key="2">
    <source>
        <dbReference type="Pfam" id="PF24476"/>
    </source>
</evidence>
<accession>A0A225B4E6</accession>
<dbReference type="Gene3D" id="1.20.120.1020">
    <property type="entry name" value="Prion-inhibition and propagation, HeLo domain"/>
    <property type="match status" value="1"/>
</dbReference>
<dbReference type="GeneID" id="31002204"/>
<protein>
    <submittedName>
        <fullName evidence="3">Uncharacterized protein</fullName>
    </submittedName>
</protein>
<dbReference type="STRING" id="1441469.A0A225B4E6"/>
<name>A0A225B4E6_TALAT</name>
<evidence type="ECO:0000259" key="1">
    <source>
        <dbReference type="Pfam" id="PF14479"/>
    </source>
</evidence>
<feature type="domain" description="Prion-inhibition and propagation HeLo" evidence="1">
    <location>
        <begin position="7"/>
        <end position="182"/>
    </location>
</feature>
<reference evidence="3 4" key="1">
    <citation type="submission" date="2015-06" db="EMBL/GenBank/DDBJ databases">
        <title>Talaromyces atroroseus IBT 11181 draft genome.</title>
        <authorList>
            <person name="Rasmussen K.B."/>
            <person name="Rasmussen S."/>
            <person name="Petersen B."/>
            <person name="Sicheritz-Ponten T."/>
            <person name="Mortensen U.H."/>
            <person name="Thrane U."/>
        </authorList>
    </citation>
    <scope>NUCLEOTIDE SEQUENCE [LARGE SCALE GENOMIC DNA]</scope>
    <source>
        <strain evidence="3 4">IBT 11181</strain>
    </source>
</reference>
<evidence type="ECO:0000313" key="4">
    <source>
        <dbReference type="Proteomes" id="UP000214365"/>
    </source>
</evidence>
<dbReference type="Pfam" id="PF14479">
    <property type="entry name" value="HeLo"/>
    <property type="match status" value="1"/>
</dbReference>
<dbReference type="InterPro" id="IPR029498">
    <property type="entry name" value="HeLo_dom"/>
</dbReference>
<dbReference type="RefSeq" id="XP_020121846.1">
    <property type="nucleotide sequence ID" value="XM_020264492.1"/>
</dbReference>
<sequence length="559" mass="63368">MDIYGTAVTAVQQIYQVTVFIQGVVSDIKAFEQDKYNVKLKLELQLASLQFFQQRFLDPQHGLLLPGNLPERVQEAIKHLLEKMKSVLAEYEVLLHRYDLSGEENSLGGMDVIEEKEKKSFFEKVKTKTKLLKLKGYDWSLFDKEKIIAVVEEYKQWADSLRDMMQHFSQEAVYSLSDSMSKISLKGTGLEPVAKRQKLASLKAPDDYESLSGELEENGTSTGSFQLALWKHNREEQQVIVEYHEYDSRLKVEDLDSEEIDELKAPVRDLAWLLQNSTFSGEEQTDDSDQPIIYALQCLGFVDQAENGRSVFIYELPFAAGDSTAGLITLHELINRVDPASKRLLGKPILGDRFIIAHCLALTLLNVHGSHWIHKNVWSRGILLFQRSSDNSIKPFRPTSNEAGAADSKRGQTLAFLGDWGYARPEQGGTEMKSDFEVEPNLYRHPERQGKPTRQFSRSHDIYALGVVLLEIGLWKTVSQFFDKVIKDAHKTGRLPKAKDVRSAFLALAQRELPKEVGESYTSAVVACLSSKLKTDSNMELSLDFKERVVDALEVGRKL</sequence>
<feature type="domain" description="DUF7580" evidence="2">
    <location>
        <begin position="328"/>
        <end position="536"/>
    </location>
</feature>
<dbReference type="InterPro" id="IPR056002">
    <property type="entry name" value="DUF7580"/>
</dbReference>
<dbReference type="Pfam" id="PF24476">
    <property type="entry name" value="DUF7580"/>
    <property type="match status" value="1"/>
</dbReference>
<dbReference type="OrthoDB" id="4225170at2759"/>
<dbReference type="SUPFAM" id="SSF56112">
    <property type="entry name" value="Protein kinase-like (PK-like)"/>
    <property type="match status" value="1"/>
</dbReference>
<dbReference type="InterPro" id="IPR011009">
    <property type="entry name" value="Kinase-like_dom_sf"/>
</dbReference>
<keyword evidence="4" id="KW-1185">Reference proteome</keyword>
<proteinExistence type="predicted"/>
<dbReference type="InterPro" id="IPR038305">
    <property type="entry name" value="HeLo_sf"/>
</dbReference>
<comment type="caution">
    <text evidence="3">The sequence shown here is derived from an EMBL/GenBank/DDBJ whole genome shotgun (WGS) entry which is preliminary data.</text>
</comment>
<dbReference type="EMBL" id="LFMY01000003">
    <property type="protein sequence ID" value="OKL61725.1"/>
    <property type="molecule type" value="Genomic_DNA"/>
</dbReference>
<dbReference type="Gene3D" id="1.10.510.10">
    <property type="entry name" value="Transferase(Phosphotransferase) domain 1"/>
    <property type="match status" value="1"/>
</dbReference>
<dbReference type="PANTHER" id="PTHR37542">
    <property type="entry name" value="HELO DOMAIN-CONTAINING PROTEIN-RELATED"/>
    <property type="match status" value="1"/>
</dbReference>
<dbReference type="Proteomes" id="UP000214365">
    <property type="component" value="Unassembled WGS sequence"/>
</dbReference>
<evidence type="ECO:0000313" key="3">
    <source>
        <dbReference type="EMBL" id="OKL61725.1"/>
    </source>
</evidence>